<evidence type="ECO:0000313" key="23">
    <source>
        <dbReference type="Proteomes" id="UP000269431"/>
    </source>
</evidence>
<keyword evidence="3" id="KW-0067">ATP-binding</keyword>
<evidence type="ECO:0000313" key="17">
    <source>
        <dbReference type="EMBL" id="SAI84465.1"/>
    </source>
</evidence>
<dbReference type="EMBL" id="CP033238">
    <property type="protein sequence ID" value="AZF76456.1"/>
    <property type="molecule type" value="Genomic_DNA"/>
</dbReference>
<dbReference type="KEGG" id="ssof:SULC_1887"/>
<dbReference type="SUPFAM" id="SSF55261">
    <property type="entry name" value="GAD domain-like"/>
    <property type="match status" value="1"/>
</dbReference>
<evidence type="ECO:0000313" key="8">
    <source>
        <dbReference type="EMBL" id="AKA79506.1"/>
    </source>
</evidence>
<proteinExistence type="predicted"/>
<evidence type="ECO:0000256" key="2">
    <source>
        <dbReference type="ARBA" id="ARBA00022741"/>
    </source>
</evidence>
<dbReference type="GO" id="GO:0006412">
    <property type="term" value="P:translation"/>
    <property type="evidence" value="ECO:0007669"/>
    <property type="project" value="UniProtKB-KW"/>
</dbReference>
<dbReference type="RefSeq" id="WP_009992289.1">
    <property type="nucleotide sequence ID" value="NZ_CP011055.2"/>
</dbReference>
<dbReference type="Proteomes" id="UP000267993">
    <property type="component" value="Chromosome"/>
</dbReference>
<evidence type="ECO:0000259" key="5">
    <source>
        <dbReference type="Pfam" id="PF14544"/>
    </source>
</evidence>
<dbReference type="Gene3D" id="3.30.1360.30">
    <property type="entry name" value="GAD-like domain"/>
    <property type="match status" value="1"/>
</dbReference>
<reference evidence="22 23" key="4">
    <citation type="journal article" date="2018" name="Proc. Natl. Acad. Sci. U.S.A.">
        <title>Nonmutational mechanism of inheritance in the Archaeon Sulfolobus solfataricus.</title>
        <authorList>
            <person name="Payne S."/>
            <person name="McCarthy S."/>
            <person name="Johnson T."/>
            <person name="North E."/>
            <person name="Blum P."/>
        </authorList>
    </citation>
    <scope>NUCLEOTIDE SEQUENCE [LARGE SCALE GENOMIC DNA]</scope>
    <source>
        <strain evidence="10 22">SARC-H</strain>
        <strain evidence="11 26">SARC-I</strain>
        <strain evidence="13 27">SARC-N</strain>
        <strain evidence="14 28">SARC-O</strain>
        <strain evidence="15 23">SUL120</strain>
        <strain evidence="9 24">SULG</strain>
        <strain evidence="12 25">SULM</strain>
    </source>
</reference>
<dbReference type="PATRIC" id="fig|2287.6.peg.1941"/>
<dbReference type="Proteomes" id="UP000275843">
    <property type="component" value="Chromosome"/>
</dbReference>
<dbReference type="KEGG" id="ssol:SULB_1889"/>
<dbReference type="GO" id="GO:0005524">
    <property type="term" value="F:ATP binding"/>
    <property type="evidence" value="ECO:0007669"/>
    <property type="project" value="UniProtKB-KW"/>
</dbReference>
<gene>
    <name evidence="16" type="ORF">HFC64_15645</name>
    <name evidence="17" type="ORF">SSOP1_0911</name>
    <name evidence="8" type="ORF">SULA_1888</name>
    <name evidence="6" type="ORF">SULB_1889</name>
    <name evidence="7" type="ORF">SULC_1887</name>
    <name evidence="9" type="ORF">SULG_09490</name>
    <name evidence="10" type="ORF">SULH_09490</name>
    <name evidence="11" type="ORF">SULI_09490</name>
    <name evidence="12" type="ORF">SULM_09480</name>
    <name evidence="13" type="ORF">SULN_09480</name>
    <name evidence="14" type="ORF">SULO_09490</name>
    <name evidence="15" type="ORF">SULZ_09415</name>
</gene>
<dbReference type="KEGG" id="ssoa:SULA_1888"/>
<dbReference type="Pfam" id="PF14544">
    <property type="entry name" value="DUF4443"/>
    <property type="match status" value="1"/>
</dbReference>
<dbReference type="EMBL" id="CP011056">
    <property type="protein sequence ID" value="AKA76813.1"/>
    <property type="molecule type" value="Genomic_DNA"/>
</dbReference>
<evidence type="ECO:0000256" key="1">
    <source>
        <dbReference type="ARBA" id="ARBA00022598"/>
    </source>
</evidence>
<reference evidence="16 29" key="6">
    <citation type="journal article" date="2020" name="Nat. Commun.">
        <title>The structures of two archaeal type IV pili illuminate evolutionary relationships.</title>
        <authorList>
            <person name="Wang F."/>
            <person name="Baquero D.P."/>
            <person name="Su Z."/>
            <person name="Beltran L.C."/>
            <person name="Prangishvili D."/>
            <person name="Krupovic M."/>
            <person name="Egelman E.H."/>
        </authorList>
    </citation>
    <scope>NUCLEOTIDE SEQUENCE [LARGE SCALE GENOMIC DNA]</scope>
    <source>
        <strain evidence="16 29">POZ149</strain>
    </source>
</reference>
<keyword evidence="2" id="KW-0547">Nucleotide-binding</keyword>
<evidence type="ECO:0000313" key="21">
    <source>
        <dbReference type="Proteomes" id="UP000076770"/>
    </source>
</evidence>
<dbReference type="Proteomes" id="UP000278715">
    <property type="component" value="Chromosome"/>
</dbReference>
<evidence type="ECO:0000313" key="25">
    <source>
        <dbReference type="Proteomes" id="UP000273443"/>
    </source>
</evidence>
<keyword evidence="4" id="KW-0648">Protein biosynthesis</keyword>
<dbReference type="GeneID" id="44129805"/>
<dbReference type="GeneID" id="1455125"/>
<evidence type="ECO:0000313" key="6">
    <source>
        <dbReference type="EMBL" id="AKA74115.1"/>
    </source>
</evidence>
<dbReference type="InterPro" id="IPR036388">
    <property type="entry name" value="WH-like_DNA-bd_sf"/>
</dbReference>
<dbReference type="EMBL" id="CP011055">
    <property type="protein sequence ID" value="AKA74115.1"/>
    <property type="molecule type" value="Genomic_DNA"/>
</dbReference>
<sequence length="206" mass="23098">MDIQIVLTKAVETRQGNKPKFDEGHVIMSLFYISQLQPVGRILLMKKTGLSEASIKTLLKRLRELNLIQTDLVGGNTLTEQGNKIVSCIKNISTIKDVTLKSLGWNSSMLIVRGGAELLKEISVLHLRDEIIRLGAEKILVCVYTEEGKIEIPPKTEEMSLRGLLDEIKENCNNCGPNDLIIFLVPNEEHLGYLTLTFILKVLKKC</sequence>
<dbReference type="Proteomes" id="UP000594632">
    <property type="component" value="Chromosome"/>
</dbReference>
<evidence type="ECO:0000313" key="26">
    <source>
        <dbReference type="Proteomes" id="UP000275843"/>
    </source>
</evidence>
<dbReference type="GO" id="GO:0005737">
    <property type="term" value="C:cytoplasm"/>
    <property type="evidence" value="ECO:0007669"/>
    <property type="project" value="InterPro"/>
</dbReference>
<dbReference type="SMR" id="A0A0E3GWR0"/>
<evidence type="ECO:0000313" key="9">
    <source>
        <dbReference type="EMBL" id="AZF68593.1"/>
    </source>
</evidence>
<evidence type="ECO:0000313" key="18">
    <source>
        <dbReference type="Proteomes" id="UP000033057"/>
    </source>
</evidence>
<evidence type="ECO:0000313" key="27">
    <source>
        <dbReference type="Proteomes" id="UP000278715"/>
    </source>
</evidence>
<dbReference type="AlphaFoldDB" id="A0A0E3GWR0"/>
<dbReference type="OMA" id="ELTSINW"/>
<dbReference type="EMBL" id="CP033240">
    <property type="protein sequence ID" value="AZF81669.1"/>
    <property type="molecule type" value="Genomic_DNA"/>
</dbReference>
<evidence type="ECO:0000313" key="15">
    <source>
        <dbReference type="EMBL" id="AZF84245.1"/>
    </source>
</evidence>
<organism evidence="8 20">
    <name type="scientific">Saccharolobus solfataricus</name>
    <name type="common">Sulfolobus solfataricus</name>
    <dbReference type="NCBI Taxonomy" id="2287"/>
    <lineage>
        <taxon>Archaea</taxon>
        <taxon>Thermoproteota</taxon>
        <taxon>Thermoprotei</taxon>
        <taxon>Sulfolobales</taxon>
        <taxon>Sulfolobaceae</taxon>
        <taxon>Saccharolobus</taxon>
    </lineage>
</organism>
<reference evidence="18 19" key="1">
    <citation type="journal article" date="2015" name="Genome Announc.">
        <title>Complete Genome Sequence of Sulfolobus solfataricus Strain 98/2 and Evolved Derivatives.</title>
        <authorList>
            <person name="McCarthy S."/>
            <person name="Gradnigo J."/>
            <person name="Johnson T."/>
            <person name="Payne S."/>
            <person name="Lipzen A."/>
            <person name="Martin J."/>
            <person name="Schackwitz W."/>
            <person name="Moriyama E."/>
            <person name="Blum P."/>
        </authorList>
    </citation>
    <scope>NUCLEOTIDE SEQUENCE [LARGE SCALE GENOMIC DNA]</scope>
    <source>
        <strain evidence="18">98/2 SULC</strain>
        <strain evidence="6">SARC-B</strain>
        <strain evidence="7">SARC-C</strain>
        <strain evidence="8 20">SULA</strain>
        <strain evidence="19">SULB</strain>
    </source>
</reference>
<dbReference type="EMBL" id="CP033235">
    <property type="protein sequence ID" value="AZF68593.1"/>
    <property type="molecule type" value="Genomic_DNA"/>
</dbReference>
<evidence type="ECO:0000313" key="12">
    <source>
        <dbReference type="EMBL" id="AZF76456.1"/>
    </source>
</evidence>
<reference evidence="8" key="5">
    <citation type="submission" date="2018-10" db="EMBL/GenBank/DDBJ databases">
        <authorList>
            <person name="McCarthy S."/>
            <person name="Gradnigo J."/>
            <person name="Johnson T."/>
            <person name="Payne S."/>
            <person name="Lipzen A."/>
            <person name="Schackwitz W."/>
            <person name="Martin J."/>
            <person name="Moriyama E."/>
            <person name="Blum P."/>
        </authorList>
    </citation>
    <scope>NUCLEOTIDE SEQUENCE</scope>
    <source>
        <strain evidence="6">SARC-B</strain>
        <strain evidence="7">SARC-C</strain>
        <strain evidence="8">SULA</strain>
    </source>
</reference>
<dbReference type="Proteomes" id="UP000033106">
    <property type="component" value="Chromosome"/>
</dbReference>
<evidence type="ECO:0000313" key="10">
    <source>
        <dbReference type="EMBL" id="AZF71213.1"/>
    </source>
</evidence>
<dbReference type="EMBL" id="CP033241">
    <property type="protein sequence ID" value="AZF84245.1"/>
    <property type="molecule type" value="Genomic_DNA"/>
</dbReference>
<dbReference type="Proteomes" id="UP000076770">
    <property type="component" value="Chromosome i"/>
</dbReference>
<dbReference type="SUPFAM" id="SSF46785">
    <property type="entry name" value="Winged helix' DNA-binding domain"/>
    <property type="match status" value="1"/>
</dbReference>
<evidence type="ECO:0000313" key="28">
    <source>
        <dbReference type="Proteomes" id="UP000282269"/>
    </source>
</evidence>
<accession>A0A0E3GWR0</accession>
<dbReference type="Proteomes" id="UP000033057">
    <property type="component" value="Chromosome"/>
</dbReference>
<dbReference type="Proteomes" id="UP000282269">
    <property type="component" value="Chromosome"/>
</dbReference>
<keyword evidence="1" id="KW-0436">Ligase</keyword>
<evidence type="ECO:0000313" key="29">
    <source>
        <dbReference type="Proteomes" id="UP000594632"/>
    </source>
</evidence>
<evidence type="ECO:0000313" key="13">
    <source>
        <dbReference type="EMBL" id="AZF79064.1"/>
    </source>
</evidence>
<evidence type="ECO:0000256" key="3">
    <source>
        <dbReference type="ARBA" id="ARBA00022840"/>
    </source>
</evidence>
<dbReference type="InterPro" id="IPR036390">
    <property type="entry name" value="WH_DNA-bd_sf"/>
</dbReference>
<evidence type="ECO:0000313" key="20">
    <source>
        <dbReference type="Proteomes" id="UP000033106"/>
    </source>
</evidence>
<reference evidence="21" key="2">
    <citation type="submission" date="2016-04" db="EMBL/GenBank/DDBJ databases">
        <authorList>
            <person name="Shah S.A."/>
            <person name="Garrett R.A."/>
        </authorList>
    </citation>
    <scope>NUCLEOTIDE SEQUENCE [LARGE SCALE GENOMIC DNA]</scope>
    <source>
        <strain evidence="21">ATCC 35091 / DSM 1616 / JCM 8930 / NBRC 15331 / P1</strain>
    </source>
</reference>
<dbReference type="Proteomes" id="UP000273443">
    <property type="component" value="Chromosome"/>
</dbReference>
<evidence type="ECO:0000313" key="22">
    <source>
        <dbReference type="Proteomes" id="UP000267993"/>
    </source>
</evidence>
<dbReference type="EMBL" id="CP033236">
    <property type="protein sequence ID" value="AZF71213.1"/>
    <property type="molecule type" value="Genomic_DNA"/>
</dbReference>
<dbReference type="EMBL" id="LT549890">
    <property type="protein sequence ID" value="SAI84465.1"/>
    <property type="molecule type" value="Genomic_DNA"/>
</dbReference>
<dbReference type="Proteomes" id="UP000033085">
    <property type="component" value="Chromosome"/>
</dbReference>
<dbReference type="Proteomes" id="UP000273194">
    <property type="component" value="Chromosome"/>
</dbReference>
<dbReference type="OrthoDB" id="35967at2157"/>
<dbReference type="Proteomes" id="UP000269431">
    <property type="component" value="Chromosome"/>
</dbReference>
<protein>
    <recommendedName>
        <fullName evidence="5">DUF4443 domain-containing protein</fullName>
    </recommendedName>
</protein>
<evidence type="ECO:0000313" key="24">
    <source>
        <dbReference type="Proteomes" id="UP000273194"/>
    </source>
</evidence>
<dbReference type="EMBL" id="CP011057">
    <property type="protein sequence ID" value="AKA79506.1"/>
    <property type="molecule type" value="Genomic_DNA"/>
</dbReference>
<evidence type="ECO:0000313" key="14">
    <source>
        <dbReference type="EMBL" id="AZF81669.1"/>
    </source>
</evidence>
<reference evidence="17" key="3">
    <citation type="submission" date="2016-04" db="EMBL/GenBank/DDBJ databases">
        <authorList>
            <person name="Evans L.H."/>
            <person name="Alamgir A."/>
            <person name="Owens N."/>
            <person name="Weber N.D."/>
            <person name="Virtaneva K."/>
            <person name="Barbian K."/>
            <person name="Babar A."/>
            <person name="Rosenke K."/>
        </authorList>
    </citation>
    <scope>NUCLEOTIDE SEQUENCE</scope>
    <source>
        <strain evidence="17">P1</strain>
    </source>
</reference>
<dbReference type="Gene3D" id="1.10.10.10">
    <property type="entry name" value="Winged helix-like DNA-binding domain superfamily/Winged helix DNA-binding domain"/>
    <property type="match status" value="1"/>
</dbReference>
<dbReference type="EMBL" id="CP050869">
    <property type="protein sequence ID" value="QPG51059.1"/>
    <property type="molecule type" value="Genomic_DNA"/>
</dbReference>
<evidence type="ECO:0000313" key="11">
    <source>
        <dbReference type="EMBL" id="AZF73833.1"/>
    </source>
</evidence>
<evidence type="ECO:0000313" key="7">
    <source>
        <dbReference type="EMBL" id="AKA76813.1"/>
    </source>
</evidence>
<dbReference type="InterPro" id="IPR029349">
    <property type="entry name" value="DUF4443"/>
</dbReference>
<dbReference type="EMBL" id="CP033237">
    <property type="protein sequence ID" value="AZF73833.1"/>
    <property type="molecule type" value="Genomic_DNA"/>
</dbReference>
<feature type="domain" description="DUF4443" evidence="5">
    <location>
        <begin position="110"/>
        <end position="189"/>
    </location>
</feature>
<dbReference type="EMBL" id="CP033239">
    <property type="protein sequence ID" value="AZF79064.1"/>
    <property type="molecule type" value="Genomic_DNA"/>
</dbReference>
<dbReference type="GO" id="GO:0004812">
    <property type="term" value="F:aminoacyl-tRNA ligase activity"/>
    <property type="evidence" value="ECO:0007669"/>
    <property type="project" value="InterPro"/>
</dbReference>
<name>A0A0E3GWR0_SACSO</name>
<dbReference type="InterPro" id="IPR004115">
    <property type="entry name" value="GAD-like_sf"/>
</dbReference>
<evidence type="ECO:0000313" key="19">
    <source>
        <dbReference type="Proteomes" id="UP000033085"/>
    </source>
</evidence>
<evidence type="ECO:0000313" key="16">
    <source>
        <dbReference type="EMBL" id="QPG51059.1"/>
    </source>
</evidence>
<evidence type="ECO:0000256" key="4">
    <source>
        <dbReference type="ARBA" id="ARBA00022917"/>
    </source>
</evidence>